<accession>A0A329MLM4</accession>
<protein>
    <submittedName>
        <fullName evidence="2">Oxidoreductase</fullName>
    </submittedName>
</protein>
<name>A0A329MLM4_9BACL</name>
<dbReference type="Proteomes" id="UP000250369">
    <property type="component" value="Unassembled WGS sequence"/>
</dbReference>
<dbReference type="AlphaFoldDB" id="A0A329MLM4"/>
<dbReference type="RefSeq" id="WP_113032093.1">
    <property type="nucleotide sequence ID" value="NZ_QMFB01000009.1"/>
</dbReference>
<reference evidence="2 3" key="1">
    <citation type="journal article" date="2009" name="Int. J. Syst. Evol. Microbiol.">
        <title>Paenibacillus contaminans sp. nov., isolated from a contaminated laboratory plate.</title>
        <authorList>
            <person name="Chou J.H."/>
            <person name="Lee J.H."/>
            <person name="Lin M.C."/>
            <person name="Chang P.S."/>
            <person name="Arun A.B."/>
            <person name="Young C.C."/>
            <person name="Chen W.M."/>
        </authorList>
    </citation>
    <scope>NUCLEOTIDE SEQUENCE [LARGE SCALE GENOMIC DNA]</scope>
    <source>
        <strain evidence="2 3">CKOBP-6</strain>
    </source>
</reference>
<proteinExistence type="predicted"/>
<comment type="caution">
    <text evidence="2">The sequence shown here is derived from an EMBL/GenBank/DDBJ whole genome shotgun (WGS) entry which is preliminary data.</text>
</comment>
<dbReference type="EMBL" id="QMFB01000009">
    <property type="protein sequence ID" value="RAV20196.1"/>
    <property type="molecule type" value="Genomic_DNA"/>
</dbReference>
<dbReference type="CDD" id="cd05250">
    <property type="entry name" value="CC3_like_SDR_a"/>
    <property type="match status" value="1"/>
</dbReference>
<evidence type="ECO:0000313" key="2">
    <source>
        <dbReference type="EMBL" id="RAV20196.1"/>
    </source>
</evidence>
<dbReference type="OrthoDB" id="9798632at2"/>
<evidence type="ECO:0000313" key="3">
    <source>
        <dbReference type="Proteomes" id="UP000250369"/>
    </source>
</evidence>
<dbReference type="Gene3D" id="3.40.50.720">
    <property type="entry name" value="NAD(P)-binding Rossmann-like Domain"/>
    <property type="match status" value="1"/>
</dbReference>
<dbReference type="InterPro" id="IPR036291">
    <property type="entry name" value="NAD(P)-bd_dom_sf"/>
</dbReference>
<sequence length="223" mass="24367">MGSKKALLFGATGLIGRELLSILLESEQYEHVIAMVRSPLPLSHPKLTQHTVDFAKLEDHAAAFAVEDVFCCLGTTIRKAGSQEAFAKVDVDYPLAIARLAKQAGARHLAVVSSIGANIDSRTFYLRMKGRMEEGIRRLGPPSVHAFRPSLLLGKREEVRFGEQFASVLSRMFAFLMGGPLRKYKPIAGRTVALAMHNAAGRPVQQGFTAFESDKIADMAMPV</sequence>
<dbReference type="Pfam" id="PF13460">
    <property type="entry name" value="NAD_binding_10"/>
    <property type="match status" value="1"/>
</dbReference>
<dbReference type="PANTHER" id="PTHR14097:SF7">
    <property type="entry name" value="OXIDOREDUCTASE HTATIP2"/>
    <property type="match status" value="1"/>
</dbReference>
<dbReference type="InterPro" id="IPR016040">
    <property type="entry name" value="NAD(P)-bd_dom"/>
</dbReference>
<feature type="domain" description="NAD(P)-binding" evidence="1">
    <location>
        <begin position="10"/>
        <end position="120"/>
    </location>
</feature>
<organism evidence="2 3">
    <name type="scientific">Paenibacillus contaminans</name>
    <dbReference type="NCBI Taxonomy" id="450362"/>
    <lineage>
        <taxon>Bacteria</taxon>
        <taxon>Bacillati</taxon>
        <taxon>Bacillota</taxon>
        <taxon>Bacilli</taxon>
        <taxon>Bacillales</taxon>
        <taxon>Paenibacillaceae</taxon>
        <taxon>Paenibacillus</taxon>
    </lineage>
</organism>
<gene>
    <name evidence="2" type="ORF">DQG23_17180</name>
</gene>
<evidence type="ECO:0000259" key="1">
    <source>
        <dbReference type="Pfam" id="PF13460"/>
    </source>
</evidence>
<dbReference type="PANTHER" id="PTHR14097">
    <property type="entry name" value="OXIDOREDUCTASE HTATIP2"/>
    <property type="match status" value="1"/>
</dbReference>
<keyword evidence="3" id="KW-1185">Reference proteome</keyword>
<dbReference type="SUPFAM" id="SSF51735">
    <property type="entry name" value="NAD(P)-binding Rossmann-fold domains"/>
    <property type="match status" value="1"/>
</dbReference>